<feature type="transmembrane region" description="Helical" evidence="6">
    <location>
        <begin position="67"/>
        <end position="90"/>
    </location>
</feature>
<evidence type="ECO:0000256" key="2">
    <source>
        <dbReference type="ARBA" id="ARBA00022475"/>
    </source>
</evidence>
<keyword evidence="2" id="KW-1003">Cell membrane</keyword>
<dbReference type="EMBL" id="JAAMOZ010000005">
    <property type="protein sequence ID" value="NIH58805.1"/>
    <property type="molecule type" value="Genomic_DNA"/>
</dbReference>
<dbReference type="InterPro" id="IPR003339">
    <property type="entry name" value="ABC/ECF_trnsptr_transmembrane"/>
</dbReference>
<keyword evidence="8" id="KW-1185">Reference proteome</keyword>
<accession>A0ABX0SKB2</accession>
<keyword evidence="5 6" id="KW-0472">Membrane</keyword>
<evidence type="ECO:0000256" key="5">
    <source>
        <dbReference type="ARBA" id="ARBA00023136"/>
    </source>
</evidence>
<evidence type="ECO:0000313" key="7">
    <source>
        <dbReference type="EMBL" id="NIH58805.1"/>
    </source>
</evidence>
<dbReference type="PANTHER" id="PTHR43723">
    <property type="entry name" value="COBALT TRANSPORT PROTEIN CBIQ"/>
    <property type="match status" value="1"/>
</dbReference>
<dbReference type="Pfam" id="PF02361">
    <property type="entry name" value="CbiQ"/>
    <property type="match status" value="1"/>
</dbReference>
<proteinExistence type="predicted"/>
<feature type="transmembrane region" description="Helical" evidence="6">
    <location>
        <begin position="110"/>
        <end position="130"/>
    </location>
</feature>
<sequence>MAALAVDDAAWASPWRRQRVGDKLLLSLALIMTALVAPVVPGTVLVGVASAALILGPAHIRWSMLMGAMSAPIVFIALGAISVLLSVGASPIDPYWQWGFLSVTPTSVAMAGRLVLHALAGTLAVMVLALTTPMSDLLDWMAAHRVPGPLVEVASLTYRLLFIVWSTAVALHDTQLRRLGDPPIRSRETARLRWQATAGAVGTILVRSWDRARRLESGLAARGAEDSLATTSPDRPRDRRLAAGFAGLVAAIWTVCLAWVLVREAAW</sequence>
<feature type="transmembrane region" description="Helical" evidence="6">
    <location>
        <begin position="24"/>
        <end position="55"/>
    </location>
</feature>
<dbReference type="RefSeq" id="WP_167171982.1">
    <property type="nucleotide sequence ID" value="NZ_BAAAOO010000006.1"/>
</dbReference>
<organism evidence="7 8">
    <name type="scientific">Brooklawnia cerclae</name>
    <dbReference type="NCBI Taxonomy" id="349934"/>
    <lineage>
        <taxon>Bacteria</taxon>
        <taxon>Bacillati</taxon>
        <taxon>Actinomycetota</taxon>
        <taxon>Actinomycetes</taxon>
        <taxon>Propionibacteriales</taxon>
        <taxon>Propionibacteriaceae</taxon>
        <taxon>Brooklawnia</taxon>
    </lineage>
</organism>
<evidence type="ECO:0000256" key="3">
    <source>
        <dbReference type="ARBA" id="ARBA00022692"/>
    </source>
</evidence>
<evidence type="ECO:0000313" key="8">
    <source>
        <dbReference type="Proteomes" id="UP000749311"/>
    </source>
</evidence>
<keyword evidence="3 6" id="KW-0812">Transmembrane</keyword>
<dbReference type="InterPro" id="IPR012809">
    <property type="entry name" value="ECF_CbiQ"/>
</dbReference>
<evidence type="ECO:0000256" key="4">
    <source>
        <dbReference type="ARBA" id="ARBA00022989"/>
    </source>
</evidence>
<feature type="transmembrane region" description="Helical" evidence="6">
    <location>
        <begin position="150"/>
        <end position="172"/>
    </location>
</feature>
<reference evidence="7 8" key="1">
    <citation type="submission" date="2020-02" db="EMBL/GenBank/DDBJ databases">
        <title>Sequencing the genomes of 1000 actinobacteria strains.</title>
        <authorList>
            <person name="Klenk H.-P."/>
        </authorList>
    </citation>
    <scope>NUCLEOTIDE SEQUENCE [LARGE SCALE GENOMIC DNA]</scope>
    <source>
        <strain evidence="7 8">DSM 19609</strain>
    </source>
</reference>
<name>A0ABX0SKB2_9ACTN</name>
<comment type="caution">
    <text evidence="7">The sequence shown here is derived from an EMBL/GenBank/DDBJ whole genome shotgun (WGS) entry which is preliminary data.</text>
</comment>
<dbReference type="CDD" id="cd16914">
    <property type="entry name" value="EcfT"/>
    <property type="match status" value="1"/>
</dbReference>
<dbReference type="Proteomes" id="UP000749311">
    <property type="component" value="Unassembled WGS sequence"/>
</dbReference>
<feature type="transmembrane region" description="Helical" evidence="6">
    <location>
        <begin position="241"/>
        <end position="262"/>
    </location>
</feature>
<dbReference type="InterPro" id="IPR052770">
    <property type="entry name" value="Cobalt_transport_CbiQ"/>
</dbReference>
<evidence type="ECO:0000256" key="1">
    <source>
        <dbReference type="ARBA" id="ARBA00004651"/>
    </source>
</evidence>
<dbReference type="PANTHER" id="PTHR43723:SF1">
    <property type="entry name" value="COBALT TRANSPORT PROTEIN CBIQ"/>
    <property type="match status" value="1"/>
</dbReference>
<keyword evidence="4 6" id="KW-1133">Transmembrane helix</keyword>
<gene>
    <name evidence="7" type="ORF">FB473_003506</name>
</gene>
<evidence type="ECO:0000256" key="6">
    <source>
        <dbReference type="SAM" id="Phobius"/>
    </source>
</evidence>
<protein>
    <submittedName>
        <fullName evidence="7">Cobalt/nickel transport system permease protein</fullName>
    </submittedName>
</protein>
<dbReference type="NCBIfam" id="TIGR02454">
    <property type="entry name" value="ECF_T_CbiQ"/>
    <property type="match status" value="1"/>
</dbReference>
<comment type="subcellular location">
    <subcellularLocation>
        <location evidence="1">Cell membrane</location>
        <topology evidence="1">Multi-pass membrane protein</topology>
    </subcellularLocation>
</comment>